<comment type="similarity">
    <text evidence="3">Belongs to the protein kinase superfamily. CAMK Ser/Thr protein kinase family.</text>
</comment>
<name>A0A0B7BJB5_9EUPU</name>
<dbReference type="InterPro" id="IPR052385">
    <property type="entry name" value="Obscurin/Obscurin-like_Reg"/>
</dbReference>
<keyword evidence="7" id="KW-1015">Disulfide bond</keyword>
<dbReference type="FunFam" id="2.60.40.10:FF:000214">
    <property type="entry name" value="titin isoform X1"/>
    <property type="match status" value="1"/>
</dbReference>
<dbReference type="EMBL" id="HACG01046156">
    <property type="protein sequence ID" value="CEK93021.1"/>
    <property type="molecule type" value="Transcribed_RNA"/>
</dbReference>
<evidence type="ECO:0000256" key="9">
    <source>
        <dbReference type="ARBA" id="ARBA00023319"/>
    </source>
</evidence>
<dbReference type="CDD" id="cd00096">
    <property type="entry name" value="Ig"/>
    <property type="match status" value="1"/>
</dbReference>
<accession>A0A0B7BJB5</accession>
<dbReference type="Gene3D" id="2.60.40.10">
    <property type="entry name" value="Immunoglobulins"/>
    <property type="match status" value="4"/>
</dbReference>
<proteinExistence type="inferred from homology"/>
<evidence type="ECO:0000313" key="12">
    <source>
        <dbReference type="EMBL" id="CEK93022.1"/>
    </source>
</evidence>
<feature type="domain" description="Ig-like" evidence="10">
    <location>
        <begin position="286"/>
        <end position="347"/>
    </location>
</feature>
<evidence type="ECO:0000313" key="13">
    <source>
        <dbReference type="EMBL" id="CEK93023.1"/>
    </source>
</evidence>
<dbReference type="InterPro" id="IPR003599">
    <property type="entry name" value="Ig_sub"/>
</dbReference>
<evidence type="ECO:0000256" key="7">
    <source>
        <dbReference type="ARBA" id="ARBA00023157"/>
    </source>
</evidence>
<keyword evidence="5" id="KW-0597">Phosphoprotein</keyword>
<dbReference type="EMBL" id="HACG01046158">
    <property type="protein sequence ID" value="CEK93023.1"/>
    <property type="molecule type" value="Transcribed_RNA"/>
</dbReference>
<evidence type="ECO:0000256" key="8">
    <source>
        <dbReference type="ARBA" id="ARBA00023242"/>
    </source>
</evidence>
<dbReference type="AlphaFoldDB" id="A0A0B7BJB5"/>
<keyword evidence="8" id="KW-0539">Nucleus</keyword>
<dbReference type="SMART" id="SM00409">
    <property type="entry name" value="IG"/>
    <property type="match status" value="3"/>
</dbReference>
<evidence type="ECO:0000256" key="2">
    <source>
        <dbReference type="ARBA" id="ARBA00004496"/>
    </source>
</evidence>
<sequence>MAKVEGKSTHAVLTVTEVPVDFTAELSEIHTEEHKLALFCCEVNKDDVTIEWQKDGEPLTPSNKHVIQSEGRRHSLAIKDVDQSDVAEYSVVVGDKKSLAKLHLDEAPLEFTIPLTDQTCKEGETVTFKCEVSESNLPATWLKNGQAVTLSDLVIASVEGRTHILTIKNAPLDANAEYTIRIKDKESTAKLNVQEVTADFTMKLEDTTVPAHESVTFACEVSKDDAPVEWLLNKNKIEPSEKYEIYKDGRKHSLTVHDLLPEDSGEYVARVGNNDTSASLTISDIPLEILKPLVETEVLVDEPVSLTCTVNKPNVKATWYKDNVEIGPSENVVISVDGATHTLSIKK</sequence>
<evidence type="ECO:0000256" key="6">
    <source>
        <dbReference type="ARBA" id="ARBA00022737"/>
    </source>
</evidence>
<dbReference type="SUPFAM" id="SSF48726">
    <property type="entry name" value="Immunoglobulin"/>
    <property type="match status" value="4"/>
</dbReference>
<dbReference type="PROSITE" id="PS50835">
    <property type="entry name" value="IG_LIKE"/>
    <property type="match status" value="3"/>
</dbReference>
<keyword evidence="6" id="KW-0677">Repeat</keyword>
<evidence type="ECO:0000313" key="11">
    <source>
        <dbReference type="EMBL" id="CEK93021.1"/>
    </source>
</evidence>
<dbReference type="GO" id="GO:0005737">
    <property type="term" value="C:cytoplasm"/>
    <property type="evidence" value="ECO:0007669"/>
    <property type="project" value="UniProtKB-SubCell"/>
</dbReference>
<keyword evidence="4" id="KW-0963">Cytoplasm</keyword>
<evidence type="ECO:0000256" key="3">
    <source>
        <dbReference type="ARBA" id="ARBA00006692"/>
    </source>
</evidence>
<protein>
    <recommendedName>
        <fullName evidence="10">Ig-like domain-containing protein</fullName>
    </recommendedName>
</protein>
<dbReference type="InterPro" id="IPR007110">
    <property type="entry name" value="Ig-like_dom"/>
</dbReference>
<dbReference type="InterPro" id="IPR013098">
    <property type="entry name" value="Ig_I-set"/>
</dbReference>
<organism evidence="13">
    <name type="scientific">Arion vulgaris</name>
    <dbReference type="NCBI Taxonomy" id="1028688"/>
    <lineage>
        <taxon>Eukaryota</taxon>
        <taxon>Metazoa</taxon>
        <taxon>Spiralia</taxon>
        <taxon>Lophotrochozoa</taxon>
        <taxon>Mollusca</taxon>
        <taxon>Gastropoda</taxon>
        <taxon>Heterobranchia</taxon>
        <taxon>Euthyneura</taxon>
        <taxon>Panpulmonata</taxon>
        <taxon>Eupulmonata</taxon>
        <taxon>Stylommatophora</taxon>
        <taxon>Helicina</taxon>
        <taxon>Arionoidea</taxon>
        <taxon>Arionidae</taxon>
        <taxon>Arion</taxon>
    </lineage>
</organism>
<feature type="domain" description="Ig-like" evidence="10">
    <location>
        <begin position="108"/>
        <end position="229"/>
    </location>
</feature>
<dbReference type="InterPro" id="IPR036179">
    <property type="entry name" value="Ig-like_dom_sf"/>
</dbReference>
<dbReference type="PANTHER" id="PTHR35971:SF5">
    <property type="entry name" value="OBSCURIN LIKE CYTOSKELETAL ADAPTOR 1"/>
    <property type="match status" value="1"/>
</dbReference>
<keyword evidence="9" id="KW-0393">Immunoglobulin domain</keyword>
<dbReference type="InterPro" id="IPR013783">
    <property type="entry name" value="Ig-like_fold"/>
</dbReference>
<feature type="domain" description="Ig-like" evidence="10">
    <location>
        <begin position="19"/>
        <end position="103"/>
    </location>
</feature>
<evidence type="ECO:0000256" key="5">
    <source>
        <dbReference type="ARBA" id="ARBA00022553"/>
    </source>
</evidence>
<dbReference type="GO" id="GO:0005634">
    <property type="term" value="C:nucleus"/>
    <property type="evidence" value="ECO:0007669"/>
    <property type="project" value="UniProtKB-SubCell"/>
</dbReference>
<evidence type="ECO:0000256" key="4">
    <source>
        <dbReference type="ARBA" id="ARBA00022490"/>
    </source>
</evidence>
<feature type="non-terminal residue" evidence="13">
    <location>
        <position position="347"/>
    </location>
</feature>
<comment type="subcellular location">
    <subcellularLocation>
        <location evidence="2">Cytoplasm</location>
    </subcellularLocation>
    <subcellularLocation>
        <location evidence="1">Nucleus</location>
    </subcellularLocation>
</comment>
<evidence type="ECO:0000259" key="10">
    <source>
        <dbReference type="PROSITE" id="PS50835"/>
    </source>
</evidence>
<dbReference type="Pfam" id="PF07679">
    <property type="entry name" value="I-set"/>
    <property type="match status" value="4"/>
</dbReference>
<evidence type="ECO:0000256" key="1">
    <source>
        <dbReference type="ARBA" id="ARBA00004123"/>
    </source>
</evidence>
<gene>
    <name evidence="13" type="primary">ORF191600</name>
    <name evidence="11" type="synonym">ORF191567</name>
    <name evidence="12" type="synonym">ORF191585</name>
</gene>
<dbReference type="PANTHER" id="PTHR35971">
    <property type="entry name" value="SI:DKEY-31G6.6"/>
    <property type="match status" value="1"/>
</dbReference>
<dbReference type="FunFam" id="2.60.40.10:FF:000050">
    <property type="entry name" value="Titin isoform B"/>
    <property type="match status" value="2"/>
</dbReference>
<reference evidence="13" key="1">
    <citation type="submission" date="2014-12" db="EMBL/GenBank/DDBJ databases">
        <title>Insight into the proteome of Arion vulgaris.</title>
        <authorList>
            <person name="Aradska J."/>
            <person name="Bulat T."/>
            <person name="Smidak R."/>
            <person name="Sarate P."/>
            <person name="Gangsoo J."/>
            <person name="Sialana F."/>
            <person name="Bilban M."/>
            <person name="Lubec G."/>
        </authorList>
    </citation>
    <scope>NUCLEOTIDE SEQUENCE</scope>
    <source>
        <tissue evidence="13">Skin</tissue>
    </source>
</reference>
<dbReference type="EMBL" id="HACG01046157">
    <property type="protein sequence ID" value="CEK93022.1"/>
    <property type="molecule type" value="Transcribed_RNA"/>
</dbReference>